<dbReference type="EC" id="3.1.-.-" evidence="13"/>
<dbReference type="GO" id="GO:0043138">
    <property type="term" value="F:3'-5' DNA helicase activity"/>
    <property type="evidence" value="ECO:0007669"/>
    <property type="project" value="UniProtKB-UniRule"/>
</dbReference>
<dbReference type="GO" id="GO:0000724">
    <property type="term" value="P:double-strand break repair via homologous recombination"/>
    <property type="evidence" value="ECO:0007669"/>
    <property type="project" value="UniProtKB-UniRule"/>
</dbReference>
<dbReference type="EMBL" id="CP033433">
    <property type="protein sequence ID" value="AYQ71742.1"/>
    <property type="molecule type" value="Genomic_DNA"/>
</dbReference>
<feature type="domain" description="UvrD-like helicase ATP-binding" evidence="16">
    <location>
        <begin position="15"/>
        <end position="497"/>
    </location>
</feature>
<dbReference type="Gene3D" id="6.10.250.2380">
    <property type="match status" value="1"/>
</dbReference>
<dbReference type="SUPFAM" id="SSF52540">
    <property type="entry name" value="P-loop containing nucleoside triphosphate hydrolases"/>
    <property type="match status" value="1"/>
</dbReference>
<protein>
    <recommendedName>
        <fullName evidence="13">ATP-dependent helicase/nuclease subunit A</fullName>
        <ecNumber evidence="13">3.1.-.-</ecNumber>
        <ecNumber evidence="13">5.6.2.4</ecNumber>
    </recommendedName>
    <alternativeName>
        <fullName evidence="13">ATP-dependent helicase/nuclease AddA</fullName>
    </alternativeName>
    <alternativeName>
        <fullName evidence="13">DNA 3'-5' helicase AddA</fullName>
    </alternativeName>
</protein>
<keyword evidence="7 13" id="KW-0067">ATP-binding</keyword>
<evidence type="ECO:0000256" key="12">
    <source>
        <dbReference type="ARBA" id="ARBA00048988"/>
    </source>
</evidence>
<evidence type="ECO:0000256" key="13">
    <source>
        <dbReference type="HAMAP-Rule" id="MF_01451"/>
    </source>
</evidence>
<accession>A0A3G3JU54</accession>
<dbReference type="InterPro" id="IPR038726">
    <property type="entry name" value="PDDEXK_AddAB-type"/>
</dbReference>
<dbReference type="GO" id="GO:0008408">
    <property type="term" value="F:3'-5' exonuclease activity"/>
    <property type="evidence" value="ECO:0007669"/>
    <property type="project" value="UniProtKB-UniRule"/>
</dbReference>
<dbReference type="GO" id="GO:0005524">
    <property type="term" value="F:ATP binding"/>
    <property type="evidence" value="ECO:0007669"/>
    <property type="project" value="UniProtKB-UniRule"/>
</dbReference>
<gene>
    <name evidence="13" type="primary">addA</name>
    <name evidence="18" type="ORF">EAV92_03635</name>
</gene>
<feature type="binding site" evidence="14">
    <location>
        <begin position="36"/>
        <end position="43"/>
    </location>
    <ligand>
        <name>ATP</name>
        <dbReference type="ChEBI" id="CHEBI:30616"/>
    </ligand>
</feature>
<feature type="region of interest" description="Disordered" evidence="15">
    <location>
        <begin position="563"/>
        <end position="597"/>
    </location>
</feature>
<dbReference type="PROSITE" id="PS51217">
    <property type="entry name" value="UVRD_HELICASE_CTER"/>
    <property type="match status" value="1"/>
</dbReference>
<dbReference type="GO" id="GO:0003690">
    <property type="term" value="F:double-stranded DNA binding"/>
    <property type="evidence" value="ECO:0007669"/>
    <property type="project" value="UniProtKB-UniRule"/>
</dbReference>
<dbReference type="InterPro" id="IPR011335">
    <property type="entry name" value="Restrct_endonuc-II-like"/>
</dbReference>
<dbReference type="InterPro" id="IPR011604">
    <property type="entry name" value="PDDEXK-like_dom_sf"/>
</dbReference>
<feature type="domain" description="UvrD-like helicase C-terminal" evidence="17">
    <location>
        <begin position="556"/>
        <end position="857"/>
    </location>
</feature>
<dbReference type="GO" id="GO:0005829">
    <property type="term" value="C:cytosol"/>
    <property type="evidence" value="ECO:0007669"/>
    <property type="project" value="TreeGrafter"/>
</dbReference>
<evidence type="ECO:0000256" key="4">
    <source>
        <dbReference type="ARBA" id="ARBA00022801"/>
    </source>
</evidence>
<evidence type="ECO:0000313" key="18">
    <source>
        <dbReference type="EMBL" id="AYQ71742.1"/>
    </source>
</evidence>
<dbReference type="CDD" id="cd17932">
    <property type="entry name" value="DEXQc_UvrD"/>
    <property type="match status" value="1"/>
</dbReference>
<evidence type="ECO:0000256" key="2">
    <source>
        <dbReference type="ARBA" id="ARBA00022741"/>
    </source>
</evidence>
<dbReference type="PANTHER" id="PTHR11070">
    <property type="entry name" value="UVRD / RECB / PCRA DNA HELICASE FAMILY MEMBER"/>
    <property type="match status" value="1"/>
</dbReference>
<dbReference type="SUPFAM" id="SSF52980">
    <property type="entry name" value="Restriction endonuclease-like"/>
    <property type="match status" value="1"/>
</dbReference>
<dbReference type="InterPro" id="IPR014016">
    <property type="entry name" value="UvrD-like_ATP-bd"/>
</dbReference>
<evidence type="ECO:0000256" key="14">
    <source>
        <dbReference type="PROSITE-ProRule" id="PRU00560"/>
    </source>
</evidence>
<proteinExistence type="inferred from homology"/>
<feature type="region of interest" description="Disordered" evidence="15">
    <location>
        <begin position="1093"/>
        <end position="1115"/>
    </location>
</feature>
<keyword evidence="4 13" id="KW-0378">Hydrolase</keyword>
<dbReference type="InterPro" id="IPR000212">
    <property type="entry name" value="DNA_helicase_UvrD/REP"/>
</dbReference>
<evidence type="ECO:0000256" key="3">
    <source>
        <dbReference type="ARBA" id="ARBA00022763"/>
    </source>
</evidence>
<dbReference type="Pfam" id="PF00580">
    <property type="entry name" value="UvrD-helicase"/>
    <property type="match status" value="1"/>
</dbReference>
<keyword evidence="10 13" id="KW-0413">Isomerase</keyword>
<dbReference type="HAMAP" id="MF_01451">
    <property type="entry name" value="AddA"/>
    <property type="match status" value="1"/>
</dbReference>
<dbReference type="Pfam" id="PF12705">
    <property type="entry name" value="PDDEXK_1"/>
    <property type="match status" value="1"/>
</dbReference>
<sequence>MNRQPGRWPVKPDGSRWTDEQWAAIAADGSHLLVAAAAGSGKTAVLVERIIKRIADPERPLSVDALLVATFTKAAAAEMKERIRHALEEALERDPESRHLERQLALLPRATITTLHSFCMEVVERYAPLIGLDPGFRIANETEAELLRMDTLDELFEETYEKEGENGTLARLADRFGGERSDEPLHRLILELHAFAGSHPWPADWLKEMAERFQVQDAAELLQSLWVRSLLGDAQLQLRGAVRMLEFGLRLCGEPGGPAPYAETLQEDLSAVGSLLAALDTDQWPLWQQAFASCAFGRLKPCRGDDYDPSLQERVKGYRDAVKKIVSKLSEEWLVRPAERYAEEMRELAPDMEALAELAIAFDERYEAAKRAKGLLDFGDLEHYALRILRDPASVPGQVVPSAAAADYRNRFAEIYLDEYQDTNEVQEAIVSLIARSAPGNIFMVGDVKQSIYRFRLAEPGLFMSKYKTYDIWETGLADAESPEGLRIDLARNFRSRREIIRAVNHVFRLIMNEPVGEMTYDGRAELVYGQGYPDADGMAGEVPPPNGPNGWGCELIVLDQASSGNGGAGGPGETEEDPASEPEGHAGNDNDEEELETAQLEARCVAAEIRRLMDGGEDGKPPFAVYDGRSGLYRPVQYRDIVILLRATSALAPAYLEELKAAGIPAYADLATGYFAATEVDVMLSLLSIIDNPRQDIPLAGVLRSPIVGLTADELARIRLCDRRGEFWDAVEAAADDESLEEGLRGIVRSFLGKLSEWRDYARREPLRDLLWTLFRDTGYYDFVGGLPGGAQRQANLRALVDRARGYEQSSRFRGLFRFLRFLGRMRDTGSDLGAARALGEGENVVRIVSIHKSKGLEFPVVFAAGMGRGFNRRDLNGMFLKHKTLGFGPRMVERDTRVTYPTLPQLAIRRRLAAEMLAEEMRVLYVALTRPKEKLFLIGTVKDAAKQWDKWTETASMSEGALPDHAVAAASRYLDWLGPAAVLAGAKREAEGAQTEGGASPAWSCRILPASAYTAPAAEAGKEEEPDERLWAAAARGERAEVKETPAGERIRAVLSWEYPYGNAAKVAAKTSITAWKSRLSAEEAAAALEAAEESGSEERMREEGGEADSFGASSAPVELSFRLRRPRFMGESKLTPAERGTAFHLVMQNLPLRSDLGVGDISELLDRMVERLLLTVEQRRAIDPAVIASFCAGPLFPRLCAADRVWREVPFTYGIQAGEVYSGMQGVDASETVIIQGVVDCLFSEGDSLVLIDYKTDLLKGKSPEEAAEKHRFQVEKYGEAAGRILGRPVSEAYVYFFDGDSAVRLW</sequence>
<evidence type="ECO:0000259" key="16">
    <source>
        <dbReference type="PROSITE" id="PS51198"/>
    </source>
</evidence>
<comment type="subunit">
    <text evidence="13">Heterodimer of AddA and AddB/RexB.</text>
</comment>
<dbReference type="InterPro" id="IPR014017">
    <property type="entry name" value="DNA_helicase_UvrD-like_C"/>
</dbReference>
<evidence type="ECO:0000259" key="17">
    <source>
        <dbReference type="PROSITE" id="PS51217"/>
    </source>
</evidence>
<dbReference type="GO" id="GO:0033202">
    <property type="term" value="C:DNA helicase complex"/>
    <property type="evidence" value="ECO:0007669"/>
    <property type="project" value="TreeGrafter"/>
</dbReference>
<keyword evidence="3 13" id="KW-0227">DNA damage</keyword>
<evidence type="ECO:0000256" key="10">
    <source>
        <dbReference type="ARBA" id="ARBA00023235"/>
    </source>
</evidence>
<keyword evidence="6 13" id="KW-0269">Exonuclease</keyword>
<evidence type="ECO:0000256" key="1">
    <source>
        <dbReference type="ARBA" id="ARBA00022722"/>
    </source>
</evidence>
<dbReference type="RefSeq" id="WP_123039805.1">
    <property type="nucleotide sequence ID" value="NZ_CP033433.1"/>
</dbReference>
<dbReference type="FunFam" id="3.40.50.300:FF:001236">
    <property type="entry name" value="ATP-dependent helicase/nuclease subunit A"/>
    <property type="match status" value="1"/>
</dbReference>
<dbReference type="GO" id="GO:0016887">
    <property type="term" value="F:ATP hydrolysis activity"/>
    <property type="evidence" value="ECO:0007669"/>
    <property type="project" value="RHEA"/>
</dbReference>
<reference evidence="18 19" key="1">
    <citation type="submission" date="2018-10" db="EMBL/GenBank/DDBJ databases">
        <title>Genome Sequence of Cohnella sp.</title>
        <authorList>
            <person name="Srinivasan S."/>
            <person name="Kim M.K."/>
        </authorList>
    </citation>
    <scope>NUCLEOTIDE SEQUENCE [LARGE SCALE GENOMIC DNA]</scope>
    <source>
        <strain evidence="18 19">18JY8-7</strain>
    </source>
</reference>
<evidence type="ECO:0000256" key="7">
    <source>
        <dbReference type="ARBA" id="ARBA00022840"/>
    </source>
</evidence>
<dbReference type="KEGG" id="coh:EAV92_03635"/>
<dbReference type="EC" id="5.6.2.4" evidence="13"/>
<organism evidence="18 19">
    <name type="scientific">Cohnella candidum</name>
    <dbReference type="NCBI Taxonomy" id="2674991"/>
    <lineage>
        <taxon>Bacteria</taxon>
        <taxon>Bacillati</taxon>
        <taxon>Bacillota</taxon>
        <taxon>Bacilli</taxon>
        <taxon>Bacillales</taxon>
        <taxon>Paenibacillaceae</taxon>
        <taxon>Cohnella</taxon>
    </lineage>
</organism>
<comment type="cofactor">
    <cofactor evidence="13">
        <name>Mg(2+)</name>
        <dbReference type="ChEBI" id="CHEBI:18420"/>
    </cofactor>
</comment>
<dbReference type="InterPro" id="IPR027417">
    <property type="entry name" value="P-loop_NTPase"/>
</dbReference>
<dbReference type="Pfam" id="PF13361">
    <property type="entry name" value="UvrD_C"/>
    <property type="match status" value="1"/>
</dbReference>
<name>A0A3G3JU54_9BACL</name>
<evidence type="ECO:0000256" key="5">
    <source>
        <dbReference type="ARBA" id="ARBA00022806"/>
    </source>
</evidence>
<evidence type="ECO:0000256" key="9">
    <source>
        <dbReference type="ARBA" id="ARBA00023204"/>
    </source>
</evidence>
<keyword evidence="19" id="KW-1185">Reference proteome</keyword>
<dbReference type="Gene3D" id="3.40.50.300">
    <property type="entry name" value="P-loop containing nucleotide triphosphate hydrolases"/>
    <property type="match status" value="3"/>
</dbReference>
<evidence type="ECO:0000313" key="19">
    <source>
        <dbReference type="Proteomes" id="UP000269097"/>
    </source>
</evidence>
<keyword evidence="1 13" id="KW-0540">Nuclease</keyword>
<evidence type="ECO:0000256" key="15">
    <source>
        <dbReference type="SAM" id="MobiDB-lite"/>
    </source>
</evidence>
<dbReference type="PANTHER" id="PTHR11070:SF48">
    <property type="entry name" value="ATP-DEPENDENT HELICASE_NUCLEASE SUBUNIT A"/>
    <property type="match status" value="1"/>
</dbReference>
<evidence type="ECO:0000256" key="8">
    <source>
        <dbReference type="ARBA" id="ARBA00023125"/>
    </source>
</evidence>
<keyword evidence="5 13" id="KW-0347">Helicase</keyword>
<evidence type="ECO:0000256" key="11">
    <source>
        <dbReference type="ARBA" id="ARBA00034617"/>
    </source>
</evidence>
<comment type="catalytic activity">
    <reaction evidence="11 13">
        <text>Couples ATP hydrolysis with the unwinding of duplex DNA by translocating in the 3'-5' direction.</text>
        <dbReference type="EC" id="5.6.2.4"/>
    </reaction>
</comment>
<dbReference type="PROSITE" id="PS51198">
    <property type="entry name" value="UVRD_HELICASE_ATP_BIND"/>
    <property type="match status" value="1"/>
</dbReference>
<keyword evidence="8 13" id="KW-0238">DNA-binding</keyword>
<keyword evidence="9 13" id="KW-0234">DNA repair</keyword>
<dbReference type="Proteomes" id="UP000269097">
    <property type="component" value="Chromosome"/>
</dbReference>
<dbReference type="InterPro" id="IPR014152">
    <property type="entry name" value="AddA"/>
</dbReference>
<comment type="catalytic activity">
    <reaction evidence="12 13">
        <text>ATP + H2O = ADP + phosphate + H(+)</text>
        <dbReference type="Rhea" id="RHEA:13065"/>
        <dbReference type="ChEBI" id="CHEBI:15377"/>
        <dbReference type="ChEBI" id="CHEBI:15378"/>
        <dbReference type="ChEBI" id="CHEBI:30616"/>
        <dbReference type="ChEBI" id="CHEBI:43474"/>
        <dbReference type="ChEBI" id="CHEBI:456216"/>
        <dbReference type="EC" id="5.6.2.4"/>
    </reaction>
</comment>
<comment type="function">
    <text evidence="13">The heterodimer acts as both an ATP-dependent DNA helicase and an ATP-dependent, dual-direction single-stranded exonuclease. Recognizes the chi site generating a DNA molecule suitable for the initiation of homologous recombination. The AddA nuclease domain is required for chi fragment generation; this subunit has the helicase and 3' -&gt; 5' nuclease activities.</text>
</comment>
<comment type="similarity">
    <text evidence="13">Belongs to the helicase family. AddA subfamily.</text>
</comment>
<dbReference type="Gene3D" id="3.90.320.10">
    <property type="match status" value="1"/>
</dbReference>
<keyword evidence="2 13" id="KW-0547">Nucleotide-binding</keyword>
<evidence type="ECO:0000256" key="6">
    <source>
        <dbReference type="ARBA" id="ARBA00022839"/>
    </source>
</evidence>